<feature type="transmembrane region" description="Helical" evidence="1">
    <location>
        <begin position="130"/>
        <end position="153"/>
    </location>
</feature>
<feature type="transmembrane region" description="Helical" evidence="1">
    <location>
        <begin position="51"/>
        <end position="68"/>
    </location>
</feature>
<comment type="caution">
    <text evidence="2">The sequence shown here is derived from an EMBL/GenBank/DDBJ whole genome shotgun (WGS) entry which is preliminary data.</text>
</comment>
<keyword evidence="1" id="KW-0472">Membrane</keyword>
<dbReference type="EMBL" id="JAOYEY010000050">
    <property type="protein sequence ID" value="MCV9888332.1"/>
    <property type="molecule type" value="Genomic_DNA"/>
</dbReference>
<keyword evidence="1" id="KW-0812">Transmembrane</keyword>
<proteinExistence type="predicted"/>
<evidence type="ECO:0000313" key="3">
    <source>
        <dbReference type="Proteomes" id="UP001526147"/>
    </source>
</evidence>
<evidence type="ECO:0000256" key="1">
    <source>
        <dbReference type="SAM" id="Phobius"/>
    </source>
</evidence>
<dbReference type="PIRSF" id="PIRSF036710">
    <property type="entry name" value="YphA_Bacsu"/>
    <property type="match status" value="1"/>
</dbReference>
<accession>A0ABT3DMT4</accession>
<reference evidence="2 3" key="1">
    <citation type="submission" date="2022-10" db="EMBL/GenBank/DDBJ databases">
        <title>Draft genome assembly of moderately radiation resistant bacterium Metabacillus halosaccharovorans.</title>
        <authorList>
            <person name="Pal S."/>
            <person name="Gopinathan A."/>
        </authorList>
    </citation>
    <scope>NUCLEOTIDE SEQUENCE [LARGE SCALE GENOMIC DNA]</scope>
    <source>
        <strain evidence="2 3">VITHBRA001</strain>
    </source>
</reference>
<sequence length="202" mass="23730">MEGIFFYWIMWLAWIFTTFMMDKSKKRLRVSICILVSILLSKWYVVFSTYSINMTLLLSLFLGYYLAVNEGKFKLISFYLTSLTITFAYAGIMLFRIYDPVWFILDIRFIIGAFISILAIYLGRATLQRYSLYIIALCQGEVLYWIVLGQFHYEITFGTESFLDMLSIGCFIIFLWSGIEHFILVVENSIVKLQKPTKEKQG</sequence>
<evidence type="ECO:0000313" key="2">
    <source>
        <dbReference type="EMBL" id="MCV9888332.1"/>
    </source>
</evidence>
<dbReference type="RefSeq" id="WP_264144449.1">
    <property type="nucleotide sequence ID" value="NZ_JAOYEY010000050.1"/>
</dbReference>
<dbReference type="InterPro" id="IPR014617">
    <property type="entry name" value="YphA_Bacsu"/>
</dbReference>
<feature type="transmembrane region" description="Helical" evidence="1">
    <location>
        <begin position="75"/>
        <end position="95"/>
    </location>
</feature>
<feature type="transmembrane region" description="Helical" evidence="1">
    <location>
        <begin position="6"/>
        <end position="21"/>
    </location>
</feature>
<organism evidence="2 3">
    <name type="scientific">Metabacillus halosaccharovorans</name>
    <dbReference type="NCBI Taxonomy" id="930124"/>
    <lineage>
        <taxon>Bacteria</taxon>
        <taxon>Bacillati</taxon>
        <taxon>Bacillota</taxon>
        <taxon>Bacilli</taxon>
        <taxon>Bacillales</taxon>
        <taxon>Bacillaceae</taxon>
        <taxon>Metabacillus</taxon>
    </lineage>
</organism>
<name>A0ABT3DMT4_9BACI</name>
<feature type="transmembrane region" description="Helical" evidence="1">
    <location>
        <begin position="101"/>
        <end position="123"/>
    </location>
</feature>
<gene>
    <name evidence="2" type="ORF">OIH86_22025</name>
</gene>
<feature type="transmembrane region" description="Helical" evidence="1">
    <location>
        <begin position="165"/>
        <end position="186"/>
    </location>
</feature>
<feature type="transmembrane region" description="Helical" evidence="1">
    <location>
        <begin position="28"/>
        <end position="45"/>
    </location>
</feature>
<dbReference type="Proteomes" id="UP001526147">
    <property type="component" value="Unassembled WGS sequence"/>
</dbReference>
<dbReference type="Pfam" id="PF24124">
    <property type="entry name" value="YphA"/>
    <property type="match status" value="1"/>
</dbReference>
<protein>
    <submittedName>
        <fullName evidence="2">Uncharacterized protein</fullName>
    </submittedName>
</protein>
<keyword evidence="1" id="KW-1133">Transmembrane helix</keyword>
<keyword evidence="3" id="KW-1185">Reference proteome</keyword>